<feature type="domain" description="Neurotransmitter-gated ion-channel transmembrane" evidence="16">
    <location>
        <begin position="220"/>
        <end position="300"/>
    </location>
</feature>
<dbReference type="OrthoDB" id="5975154at2759"/>
<evidence type="ECO:0000256" key="7">
    <source>
        <dbReference type="ARBA" id="ARBA00023136"/>
    </source>
</evidence>
<dbReference type="Gene3D" id="2.70.170.10">
    <property type="entry name" value="Neurotransmitter-gated ion-channel ligand-binding domain"/>
    <property type="match status" value="1"/>
</dbReference>
<comment type="subcellular location">
    <subcellularLocation>
        <location evidence="13">Synaptic cell membrane</location>
        <topology evidence="13">Multi-pass membrane protein</topology>
    </subcellularLocation>
</comment>
<dbReference type="CDD" id="cd18997">
    <property type="entry name" value="LGIC_ECD_nAChR"/>
    <property type="match status" value="1"/>
</dbReference>
<dbReference type="HOGENOM" id="CLU_018074_2_1_1"/>
<dbReference type="STRING" id="45351.A7SFX0"/>
<feature type="non-terminal residue" evidence="17">
    <location>
        <position position="1"/>
    </location>
</feature>
<dbReference type="InterPro" id="IPR038050">
    <property type="entry name" value="Neuro_actylchol_rec"/>
</dbReference>
<dbReference type="Pfam" id="PF02932">
    <property type="entry name" value="Neur_chan_memb"/>
    <property type="match status" value="1"/>
</dbReference>
<dbReference type="GO" id="GO:1904315">
    <property type="term" value="F:transmitter-gated monoatomic ion channel activity involved in regulation of postsynaptic membrane potential"/>
    <property type="evidence" value="ECO:0000318"/>
    <property type="project" value="GO_Central"/>
</dbReference>
<feature type="transmembrane region" description="Helical" evidence="14">
    <location>
        <begin position="275"/>
        <end position="298"/>
    </location>
</feature>
<evidence type="ECO:0000256" key="5">
    <source>
        <dbReference type="ARBA" id="ARBA00023018"/>
    </source>
</evidence>
<dbReference type="GO" id="GO:0045211">
    <property type="term" value="C:postsynaptic membrane"/>
    <property type="evidence" value="ECO:0007669"/>
    <property type="project" value="InterPro"/>
</dbReference>
<name>A7SFX0_NEMVE</name>
<evidence type="ECO:0000313" key="18">
    <source>
        <dbReference type="Proteomes" id="UP000001593"/>
    </source>
</evidence>
<keyword evidence="11" id="KW-1071">Ligand-gated ion channel</keyword>
<dbReference type="PhylomeDB" id="A7SFX0"/>
<proteinExistence type="inferred from homology"/>
<evidence type="ECO:0000256" key="8">
    <source>
        <dbReference type="ARBA" id="ARBA00023157"/>
    </source>
</evidence>
<dbReference type="GO" id="GO:0043005">
    <property type="term" value="C:neuron projection"/>
    <property type="evidence" value="ECO:0000318"/>
    <property type="project" value="GO_Central"/>
</dbReference>
<feature type="domain" description="Neurotransmitter-gated ion-channel ligand-binding" evidence="15">
    <location>
        <begin position="4"/>
        <end position="212"/>
    </location>
</feature>
<dbReference type="GO" id="GO:0004888">
    <property type="term" value="F:transmembrane signaling receptor activity"/>
    <property type="evidence" value="ECO:0007669"/>
    <property type="project" value="InterPro"/>
</dbReference>
<keyword evidence="8" id="KW-1015">Disulfide bond</keyword>
<keyword evidence="5" id="KW-0770">Synapse</keyword>
<reference evidence="17 18" key="1">
    <citation type="journal article" date="2007" name="Science">
        <title>Sea anemone genome reveals ancestral eumetazoan gene repertoire and genomic organization.</title>
        <authorList>
            <person name="Putnam N.H."/>
            <person name="Srivastava M."/>
            <person name="Hellsten U."/>
            <person name="Dirks B."/>
            <person name="Chapman J."/>
            <person name="Salamov A."/>
            <person name="Terry A."/>
            <person name="Shapiro H."/>
            <person name="Lindquist E."/>
            <person name="Kapitonov V.V."/>
            <person name="Jurka J."/>
            <person name="Genikhovich G."/>
            <person name="Grigoriev I.V."/>
            <person name="Lucas S.M."/>
            <person name="Steele R.E."/>
            <person name="Finnerty J.R."/>
            <person name="Technau U."/>
            <person name="Martindale M.Q."/>
            <person name="Rokhsar D.S."/>
        </authorList>
    </citation>
    <scope>NUCLEOTIDE SEQUENCE [LARGE SCALE GENOMIC DNA]</scope>
    <source>
        <strain evidence="18">CH2 X CH6</strain>
    </source>
</reference>
<dbReference type="SUPFAM" id="SSF90112">
    <property type="entry name" value="Neurotransmitter-gated ion-channel transmembrane pore"/>
    <property type="match status" value="1"/>
</dbReference>
<sequence length="302" mass="35021">MELKLTRDLLSRTSTRIRPVENTSRPVNVTMDMTLSNVIDIDEKQQILTSCVWMRQEWINERMQWDPKLFGGIKDVTLHTSDIWQPDIVLYNNVFEEFDGRLDHVSTLVRVYYNGSTHWNAPFIFKTLCKIQVKNFPFDLQECTLKFGSWQYDSSEIDLHYVKTEGKLDNTRVRNGEWDVIRVKITRNALSYPCCPDVVYPDITFIVQLRRRSLFYIFNLIIPNFLIALLAFFSFYIPIECGERISFVITVLLSMTVFLLLVAESIPPTSEALPAIALYYTSSMILVALALVATGITLKVNY</sequence>
<dbReference type="InterPro" id="IPR006202">
    <property type="entry name" value="Neur_chan_lig-bd"/>
</dbReference>
<dbReference type="GO" id="GO:0034220">
    <property type="term" value="P:monoatomic ion transmembrane transport"/>
    <property type="evidence" value="ECO:0000318"/>
    <property type="project" value="GO_Central"/>
</dbReference>
<dbReference type="PRINTS" id="PR00252">
    <property type="entry name" value="NRIONCHANNEL"/>
</dbReference>
<dbReference type="GO" id="GO:1902495">
    <property type="term" value="C:transmembrane transporter complex"/>
    <property type="evidence" value="ECO:0000318"/>
    <property type="project" value="GO_Central"/>
</dbReference>
<evidence type="ECO:0000256" key="12">
    <source>
        <dbReference type="ARBA" id="ARBA00023303"/>
    </source>
</evidence>
<dbReference type="SUPFAM" id="SSF63712">
    <property type="entry name" value="Nicotinic receptor ligand binding domain-like"/>
    <property type="match status" value="1"/>
</dbReference>
<evidence type="ECO:0000256" key="10">
    <source>
        <dbReference type="ARBA" id="ARBA00023180"/>
    </source>
</evidence>
<keyword evidence="1 14" id="KW-0813">Transport</keyword>
<dbReference type="GO" id="GO:0045202">
    <property type="term" value="C:synapse"/>
    <property type="evidence" value="ECO:0000318"/>
    <property type="project" value="GO_Central"/>
</dbReference>
<evidence type="ECO:0000256" key="4">
    <source>
        <dbReference type="ARBA" id="ARBA00022989"/>
    </source>
</evidence>
<dbReference type="InParanoid" id="A7SFX0"/>
<dbReference type="InterPro" id="IPR006029">
    <property type="entry name" value="Neurotrans-gated_channel_TM"/>
</dbReference>
<keyword evidence="2" id="KW-1003">Cell membrane</keyword>
<dbReference type="Gene3D" id="1.20.58.390">
    <property type="entry name" value="Neurotransmitter-gated ion-channel transmembrane domain"/>
    <property type="match status" value="1"/>
</dbReference>
<organism evidence="17 18">
    <name type="scientific">Nematostella vectensis</name>
    <name type="common">Starlet sea anemone</name>
    <dbReference type="NCBI Taxonomy" id="45351"/>
    <lineage>
        <taxon>Eukaryota</taxon>
        <taxon>Metazoa</taxon>
        <taxon>Cnidaria</taxon>
        <taxon>Anthozoa</taxon>
        <taxon>Hexacorallia</taxon>
        <taxon>Actiniaria</taxon>
        <taxon>Edwardsiidae</taxon>
        <taxon>Nematostella</taxon>
    </lineage>
</organism>
<dbReference type="PRINTS" id="PR00254">
    <property type="entry name" value="NICOTINICR"/>
</dbReference>
<keyword evidence="10" id="KW-0325">Glycoprotein</keyword>
<dbReference type="GO" id="GO:0022848">
    <property type="term" value="F:acetylcholine-gated monoatomic cation-selective channel activity"/>
    <property type="evidence" value="ECO:0007669"/>
    <property type="project" value="InterPro"/>
</dbReference>
<dbReference type="FunFam" id="1.20.58.390:FF:000131">
    <property type="entry name" value="Predicted protein"/>
    <property type="match status" value="1"/>
</dbReference>
<dbReference type="CDD" id="cd19051">
    <property type="entry name" value="LGIC_TM_cation"/>
    <property type="match status" value="1"/>
</dbReference>
<dbReference type="Pfam" id="PF02931">
    <property type="entry name" value="Neur_chan_LBD"/>
    <property type="match status" value="1"/>
</dbReference>
<evidence type="ECO:0000256" key="2">
    <source>
        <dbReference type="ARBA" id="ARBA00022475"/>
    </source>
</evidence>
<dbReference type="PANTHER" id="PTHR18945">
    <property type="entry name" value="NEUROTRANSMITTER GATED ION CHANNEL"/>
    <property type="match status" value="1"/>
</dbReference>
<keyword evidence="4 14" id="KW-1133">Transmembrane helix</keyword>
<dbReference type="OMA" id="NMANITW"/>
<feature type="transmembrane region" description="Helical" evidence="14">
    <location>
        <begin position="214"/>
        <end position="239"/>
    </location>
</feature>
<dbReference type="eggNOG" id="KOG3645">
    <property type="taxonomic scope" value="Eukaryota"/>
</dbReference>
<dbReference type="InterPro" id="IPR006201">
    <property type="entry name" value="Neur_channel"/>
</dbReference>
<dbReference type="GO" id="GO:0042391">
    <property type="term" value="P:regulation of membrane potential"/>
    <property type="evidence" value="ECO:0000318"/>
    <property type="project" value="GO_Central"/>
</dbReference>
<dbReference type="GO" id="GO:0005231">
    <property type="term" value="F:excitatory extracellular ligand-gated monoatomic ion channel activity"/>
    <property type="evidence" value="ECO:0000318"/>
    <property type="project" value="GO_Central"/>
</dbReference>
<evidence type="ECO:0000256" key="9">
    <source>
        <dbReference type="ARBA" id="ARBA00023170"/>
    </source>
</evidence>
<keyword evidence="18" id="KW-1185">Reference proteome</keyword>
<dbReference type="KEGG" id="nve:5508940"/>
<dbReference type="GO" id="GO:0005886">
    <property type="term" value="C:plasma membrane"/>
    <property type="evidence" value="ECO:0000318"/>
    <property type="project" value="GO_Central"/>
</dbReference>
<dbReference type="AlphaFoldDB" id="A7SFX0"/>
<keyword evidence="6 14" id="KW-0406">Ion transport</keyword>
<comment type="caution">
    <text evidence="14">Lacks conserved residue(s) required for the propagation of feature annotation.</text>
</comment>
<dbReference type="InterPro" id="IPR036719">
    <property type="entry name" value="Neuro-gated_channel_TM_sf"/>
</dbReference>
<protein>
    <submittedName>
        <fullName evidence="17">Uncharacterized protein</fullName>
    </submittedName>
</protein>
<dbReference type="FunFam" id="2.70.170.10:FF:000028">
    <property type="entry name" value="AcetylCholine Receptor"/>
    <property type="match status" value="1"/>
</dbReference>
<dbReference type="PROSITE" id="PS00236">
    <property type="entry name" value="NEUROTR_ION_CHANNEL"/>
    <property type="match status" value="1"/>
</dbReference>
<evidence type="ECO:0000256" key="3">
    <source>
        <dbReference type="ARBA" id="ARBA00022692"/>
    </source>
</evidence>
<feature type="transmembrane region" description="Helical" evidence="14">
    <location>
        <begin position="245"/>
        <end position="263"/>
    </location>
</feature>
<accession>A7SFX0</accession>
<evidence type="ECO:0000256" key="13">
    <source>
        <dbReference type="ARBA" id="ARBA00034099"/>
    </source>
</evidence>
<evidence type="ECO:0000313" key="17">
    <source>
        <dbReference type="EMBL" id="EDO37425.1"/>
    </source>
</evidence>
<keyword evidence="7 14" id="KW-0472">Membrane</keyword>
<dbReference type="InterPro" id="IPR018000">
    <property type="entry name" value="Neurotransmitter_ion_chnl_CS"/>
</dbReference>
<dbReference type="GO" id="GO:0007268">
    <property type="term" value="P:chemical synaptic transmission"/>
    <property type="evidence" value="ECO:0000318"/>
    <property type="project" value="GO_Central"/>
</dbReference>
<gene>
    <name evidence="17" type="ORF">NEMVEDRAFT_v1g116716</name>
</gene>
<comment type="similarity">
    <text evidence="14">Belongs to the ligand-gated ion channel (TC 1.A.9) family.</text>
</comment>
<evidence type="ECO:0000256" key="11">
    <source>
        <dbReference type="ARBA" id="ARBA00023286"/>
    </source>
</evidence>
<keyword evidence="9" id="KW-0675">Receptor</keyword>
<evidence type="ECO:0000256" key="1">
    <source>
        <dbReference type="ARBA" id="ARBA00022448"/>
    </source>
</evidence>
<evidence type="ECO:0000256" key="14">
    <source>
        <dbReference type="RuleBase" id="RU000687"/>
    </source>
</evidence>
<dbReference type="InterPro" id="IPR002394">
    <property type="entry name" value="Nicotinic_acetylcholine_rcpt"/>
</dbReference>
<dbReference type="InterPro" id="IPR036734">
    <property type="entry name" value="Neur_chan_lig-bd_sf"/>
</dbReference>
<evidence type="ECO:0000259" key="15">
    <source>
        <dbReference type="Pfam" id="PF02931"/>
    </source>
</evidence>
<dbReference type="Proteomes" id="UP000001593">
    <property type="component" value="Unassembled WGS sequence"/>
</dbReference>
<evidence type="ECO:0000256" key="6">
    <source>
        <dbReference type="ARBA" id="ARBA00023065"/>
    </source>
</evidence>
<evidence type="ECO:0000259" key="16">
    <source>
        <dbReference type="Pfam" id="PF02932"/>
    </source>
</evidence>
<dbReference type="EMBL" id="DS469647">
    <property type="protein sequence ID" value="EDO37425.1"/>
    <property type="molecule type" value="Genomic_DNA"/>
</dbReference>
<keyword evidence="3 14" id="KW-0812">Transmembrane</keyword>
<keyword evidence="12 14" id="KW-0407">Ion channel</keyword>